<protein>
    <submittedName>
        <fullName evidence="1">Uncharacterized protein</fullName>
    </submittedName>
</protein>
<dbReference type="AlphaFoldDB" id="A0A9D2G3T3"/>
<reference evidence="1" key="2">
    <citation type="submission" date="2021-04" db="EMBL/GenBank/DDBJ databases">
        <authorList>
            <person name="Gilroy R."/>
        </authorList>
    </citation>
    <scope>NUCLEOTIDE SEQUENCE</scope>
    <source>
        <strain evidence="1">ChiW7-2402</strain>
    </source>
</reference>
<proteinExistence type="predicted"/>
<dbReference type="Proteomes" id="UP000824102">
    <property type="component" value="Unassembled WGS sequence"/>
</dbReference>
<gene>
    <name evidence="1" type="ORF">H9964_03735</name>
</gene>
<comment type="caution">
    <text evidence="1">The sequence shown here is derived from an EMBL/GenBank/DDBJ whole genome shotgun (WGS) entry which is preliminary data.</text>
</comment>
<reference evidence="1" key="1">
    <citation type="journal article" date="2021" name="PeerJ">
        <title>Extensive microbial diversity within the chicken gut microbiome revealed by metagenomics and culture.</title>
        <authorList>
            <person name="Gilroy R."/>
            <person name="Ravi A."/>
            <person name="Getino M."/>
            <person name="Pursley I."/>
            <person name="Horton D.L."/>
            <person name="Alikhan N.F."/>
            <person name="Baker D."/>
            <person name="Gharbi K."/>
            <person name="Hall N."/>
            <person name="Watson M."/>
            <person name="Adriaenssens E.M."/>
            <person name="Foster-Nyarko E."/>
            <person name="Jarju S."/>
            <person name="Secka A."/>
            <person name="Antonio M."/>
            <person name="Oren A."/>
            <person name="Chaudhuri R.R."/>
            <person name="La Ragione R."/>
            <person name="Hildebrand F."/>
            <person name="Pallen M.J."/>
        </authorList>
    </citation>
    <scope>NUCLEOTIDE SEQUENCE</scope>
    <source>
        <strain evidence="1">ChiW7-2402</strain>
    </source>
</reference>
<organism evidence="1 2">
    <name type="scientific">Candidatus Gallimonas intestinavium</name>
    <dbReference type="NCBI Taxonomy" id="2838603"/>
    <lineage>
        <taxon>Bacteria</taxon>
        <taxon>Bacillati</taxon>
        <taxon>Bacillota</taxon>
        <taxon>Clostridia</taxon>
        <taxon>Candidatus Gallimonas</taxon>
    </lineage>
</organism>
<dbReference type="EMBL" id="DXBB01000059">
    <property type="protein sequence ID" value="HIZ72673.1"/>
    <property type="molecule type" value="Genomic_DNA"/>
</dbReference>
<accession>A0A9D2G3T3</accession>
<name>A0A9D2G3T3_9FIRM</name>
<evidence type="ECO:0000313" key="1">
    <source>
        <dbReference type="EMBL" id="HIZ72673.1"/>
    </source>
</evidence>
<evidence type="ECO:0000313" key="2">
    <source>
        <dbReference type="Proteomes" id="UP000824102"/>
    </source>
</evidence>
<sequence length="76" mass="8758">MRSEMTKERLLGILHADKEEMNEVTREACVAEFSRVAAEYFETEGDVTMNVHRGRSSSEVTVTFRANRVKNFTMVK</sequence>